<dbReference type="Proteomes" id="UP001285921">
    <property type="component" value="Unassembled WGS sequence"/>
</dbReference>
<feature type="transmembrane region" description="Helical" evidence="1">
    <location>
        <begin position="30"/>
        <end position="49"/>
    </location>
</feature>
<dbReference type="PROSITE" id="PS51782">
    <property type="entry name" value="LYSM"/>
    <property type="match status" value="1"/>
</dbReference>
<dbReference type="InterPro" id="IPR018392">
    <property type="entry name" value="LysM"/>
</dbReference>
<feature type="domain" description="LysM" evidence="2">
    <location>
        <begin position="59"/>
        <end position="104"/>
    </location>
</feature>
<dbReference type="RefSeq" id="WP_127496684.1">
    <property type="nucleotide sequence ID" value="NZ_BTCL01000026.1"/>
</dbReference>
<keyword evidence="1" id="KW-0472">Membrane</keyword>
<organism evidence="3 4">
    <name type="scientific">Paenibacillus glycanilyticus</name>
    <dbReference type="NCBI Taxonomy" id="126569"/>
    <lineage>
        <taxon>Bacteria</taxon>
        <taxon>Bacillati</taxon>
        <taxon>Bacillota</taxon>
        <taxon>Bacilli</taxon>
        <taxon>Bacillales</taxon>
        <taxon>Paenibacillaceae</taxon>
        <taxon>Paenibacillus</taxon>
    </lineage>
</organism>
<name>A0ABQ6NST6_9BACL</name>
<keyword evidence="1" id="KW-1133">Transmembrane helix</keyword>
<dbReference type="EMBL" id="BTCL01000026">
    <property type="protein sequence ID" value="GMK48178.1"/>
    <property type="molecule type" value="Genomic_DNA"/>
</dbReference>
<dbReference type="SUPFAM" id="SSF54106">
    <property type="entry name" value="LysM domain"/>
    <property type="match status" value="1"/>
</dbReference>
<gene>
    <name evidence="3" type="ORF">PghCCS26_53080</name>
</gene>
<reference evidence="3 4" key="1">
    <citation type="submission" date="2023-05" db="EMBL/GenBank/DDBJ databases">
        <title>Draft genome of Paenibacillus sp. CCS26.</title>
        <authorList>
            <person name="Akita H."/>
            <person name="Shinto Y."/>
            <person name="Kimura Z."/>
        </authorList>
    </citation>
    <scope>NUCLEOTIDE SEQUENCE [LARGE SCALE GENOMIC DNA]</scope>
    <source>
        <strain evidence="3 4">CCS26</strain>
    </source>
</reference>
<dbReference type="Pfam" id="PF01476">
    <property type="entry name" value="LysM"/>
    <property type="match status" value="1"/>
</dbReference>
<evidence type="ECO:0000256" key="1">
    <source>
        <dbReference type="SAM" id="Phobius"/>
    </source>
</evidence>
<evidence type="ECO:0000259" key="2">
    <source>
        <dbReference type="PROSITE" id="PS51782"/>
    </source>
</evidence>
<protein>
    <recommendedName>
        <fullName evidence="2">LysM domain-containing protein</fullName>
    </recommendedName>
</protein>
<evidence type="ECO:0000313" key="3">
    <source>
        <dbReference type="EMBL" id="GMK48178.1"/>
    </source>
</evidence>
<dbReference type="SMART" id="SM00257">
    <property type="entry name" value="LysM"/>
    <property type="match status" value="1"/>
</dbReference>
<evidence type="ECO:0000313" key="4">
    <source>
        <dbReference type="Proteomes" id="UP001285921"/>
    </source>
</evidence>
<proteinExistence type="predicted"/>
<comment type="caution">
    <text evidence="3">The sequence shown here is derived from an EMBL/GenBank/DDBJ whole genome shotgun (WGS) entry which is preliminary data.</text>
</comment>
<dbReference type="Gene3D" id="3.10.350.10">
    <property type="entry name" value="LysM domain"/>
    <property type="match status" value="1"/>
</dbReference>
<sequence>MDNRGFVPFGGGGFGGGFRPPFRPFPHPFFPGRFLFPFFFFSPFFFPFFREDDRNYYYAHHQAQAGDTMEQIAHAYNIPNTLLEEANLHIANPKSLKHGETVVIPRISNMYCHKTYMDLPATQSLQQSNTQPNVQPNMVSPSMTSPNMANPNMVSPSMVSPNMANPHIHGTSVNGPY</sequence>
<keyword evidence="4" id="KW-1185">Reference proteome</keyword>
<accession>A0ABQ6NST6</accession>
<dbReference type="CDD" id="cd00118">
    <property type="entry name" value="LysM"/>
    <property type="match status" value="1"/>
</dbReference>
<dbReference type="InterPro" id="IPR036779">
    <property type="entry name" value="LysM_dom_sf"/>
</dbReference>
<keyword evidence="1" id="KW-0812">Transmembrane</keyword>